<comment type="caution">
    <text evidence="13">The sequence shown here is derived from an EMBL/GenBank/DDBJ whole genome shotgun (WGS) entry which is preliminary data.</text>
</comment>
<dbReference type="InterPro" id="IPR051022">
    <property type="entry name" value="Notch_Cell-Fate_Det"/>
</dbReference>
<feature type="transmembrane region" description="Helical" evidence="10">
    <location>
        <begin position="535"/>
        <end position="562"/>
    </location>
</feature>
<comment type="subcellular location">
    <subcellularLocation>
        <location evidence="1">Membrane</location>
    </subcellularLocation>
</comment>
<evidence type="ECO:0000256" key="10">
    <source>
        <dbReference type="SAM" id="Phobius"/>
    </source>
</evidence>
<evidence type="ECO:0000256" key="9">
    <source>
        <dbReference type="PROSITE-ProRule" id="PRU00076"/>
    </source>
</evidence>
<gene>
    <name evidence="13" type="ORF">GPM918_LOCUS33029</name>
    <name evidence="14" type="ORF">SRO942_LOCUS33705</name>
</gene>
<feature type="transmembrane region" description="Helical" evidence="10">
    <location>
        <begin position="657"/>
        <end position="675"/>
    </location>
</feature>
<evidence type="ECO:0000259" key="12">
    <source>
        <dbReference type="PROSITE" id="PS50262"/>
    </source>
</evidence>
<dbReference type="AlphaFoldDB" id="A0A815KPM2"/>
<dbReference type="SMART" id="SM00181">
    <property type="entry name" value="EGF"/>
    <property type="match status" value="3"/>
</dbReference>
<evidence type="ECO:0000313" key="15">
    <source>
        <dbReference type="Proteomes" id="UP000663829"/>
    </source>
</evidence>
<feature type="transmembrane region" description="Helical" evidence="10">
    <location>
        <begin position="761"/>
        <end position="781"/>
    </location>
</feature>
<keyword evidence="5" id="KW-0677">Repeat</keyword>
<dbReference type="EMBL" id="CAJOBC010082678">
    <property type="protein sequence ID" value="CAF4290130.1"/>
    <property type="molecule type" value="Genomic_DNA"/>
</dbReference>
<keyword evidence="6 10" id="KW-1133">Transmembrane helix</keyword>
<feature type="transmembrane region" description="Helical" evidence="10">
    <location>
        <begin position="713"/>
        <end position="735"/>
    </location>
</feature>
<accession>A0A815KPM2</accession>
<feature type="domain" description="G-protein coupled receptors family 1 profile" evidence="12">
    <location>
        <begin position="554"/>
        <end position="812"/>
    </location>
</feature>
<evidence type="ECO:0008006" key="16">
    <source>
        <dbReference type="Google" id="ProtNLM"/>
    </source>
</evidence>
<evidence type="ECO:0000256" key="7">
    <source>
        <dbReference type="ARBA" id="ARBA00023136"/>
    </source>
</evidence>
<dbReference type="PROSITE" id="PS00022">
    <property type="entry name" value="EGF_1"/>
    <property type="match status" value="4"/>
</dbReference>
<keyword evidence="3 10" id="KW-0812">Transmembrane</keyword>
<dbReference type="PROSITE" id="PS50262">
    <property type="entry name" value="G_PROTEIN_RECEP_F1_2"/>
    <property type="match status" value="1"/>
</dbReference>
<feature type="transmembrane region" description="Helical" evidence="10">
    <location>
        <begin position="574"/>
        <end position="595"/>
    </location>
</feature>
<name>A0A815KPM2_9BILA</name>
<evidence type="ECO:0000259" key="11">
    <source>
        <dbReference type="PROSITE" id="PS50026"/>
    </source>
</evidence>
<feature type="transmembrane region" description="Helical" evidence="10">
    <location>
        <begin position="631"/>
        <end position="650"/>
    </location>
</feature>
<keyword evidence="4" id="KW-0732">Signal</keyword>
<dbReference type="Proteomes" id="UP000663829">
    <property type="component" value="Unassembled WGS sequence"/>
</dbReference>
<reference evidence="13" key="1">
    <citation type="submission" date="2021-02" db="EMBL/GenBank/DDBJ databases">
        <authorList>
            <person name="Nowell W R."/>
        </authorList>
    </citation>
    <scope>NUCLEOTIDE SEQUENCE</scope>
</reference>
<feature type="domain" description="EGF-like" evidence="11">
    <location>
        <begin position="273"/>
        <end position="314"/>
    </location>
</feature>
<dbReference type="InterPro" id="IPR017452">
    <property type="entry name" value="GPCR_Rhodpsn_7TM"/>
</dbReference>
<dbReference type="SUPFAM" id="SSF81321">
    <property type="entry name" value="Family A G protein-coupled receptor-like"/>
    <property type="match status" value="1"/>
</dbReference>
<keyword evidence="8 9" id="KW-1015">Disulfide bond</keyword>
<evidence type="ECO:0000256" key="5">
    <source>
        <dbReference type="ARBA" id="ARBA00022737"/>
    </source>
</evidence>
<dbReference type="Proteomes" id="UP000681722">
    <property type="component" value="Unassembled WGS sequence"/>
</dbReference>
<keyword evidence="2 9" id="KW-0245">EGF-like domain</keyword>
<dbReference type="PANTHER" id="PTHR24049">
    <property type="entry name" value="CRUMBS FAMILY MEMBER"/>
    <property type="match status" value="1"/>
</dbReference>
<dbReference type="GO" id="GO:0007157">
    <property type="term" value="P:heterophilic cell-cell adhesion via plasma membrane cell adhesion molecules"/>
    <property type="evidence" value="ECO:0007669"/>
    <property type="project" value="TreeGrafter"/>
</dbReference>
<dbReference type="GO" id="GO:0045197">
    <property type="term" value="P:establishment or maintenance of epithelial cell apical/basal polarity"/>
    <property type="evidence" value="ECO:0007669"/>
    <property type="project" value="TreeGrafter"/>
</dbReference>
<feature type="transmembrane region" description="Helical" evidence="10">
    <location>
        <begin position="793"/>
        <end position="814"/>
    </location>
</feature>
<comment type="caution">
    <text evidence="9">Lacks conserved residue(s) required for the propagation of feature annotation.</text>
</comment>
<dbReference type="PROSITE" id="PS01186">
    <property type="entry name" value="EGF_2"/>
    <property type="match status" value="1"/>
</dbReference>
<evidence type="ECO:0000256" key="3">
    <source>
        <dbReference type="ARBA" id="ARBA00022692"/>
    </source>
</evidence>
<proteinExistence type="predicted"/>
<evidence type="ECO:0000256" key="4">
    <source>
        <dbReference type="ARBA" id="ARBA00022729"/>
    </source>
</evidence>
<dbReference type="GO" id="GO:0005886">
    <property type="term" value="C:plasma membrane"/>
    <property type="evidence" value="ECO:0007669"/>
    <property type="project" value="TreeGrafter"/>
</dbReference>
<keyword evidence="7 10" id="KW-0472">Membrane</keyword>
<evidence type="ECO:0000256" key="1">
    <source>
        <dbReference type="ARBA" id="ARBA00004370"/>
    </source>
</evidence>
<dbReference type="PROSITE" id="PS50026">
    <property type="entry name" value="EGF_3"/>
    <property type="match status" value="1"/>
</dbReference>
<sequence length="834" mass="97611">MRSELCTPTKRKYFSVRNYFVQYPNVLTRSSLNSSSLSKIFLNKQIENENSMFLHWHCNYGVLVYSFGENFYCFCSPAYYGDRCQYQNDFIGLILTVRRKSIRDHLFLFRIMIILLDQNMTSIYREQILYVSDCEKRYQIYLLYRNRLKLNYQNYSVRLDIYSIHRFDNTIHFRTSFYYTIPFTFLPVNRLLISLNISDEQPQMTFGDKFSCQNGKYYQYENLNKTYCRCNTGWFGKFCHLRHECNCSPQSICAELSCVCPLGKFGPLCYFPEKLTCKNIVCQHGGTCIPRDQRILEKDSQCVCTEEFEGQFCEKRRMRIIVSFDNVPIPSSLLVHYFISRESRNPDRLTSFKRISLYENMVILYPPMFYNLAFAQFENNYYLIFLNSISTRQDVKTTIIGSNKCPNIEDIFDHQIFQFHPLKRIKYYQLICQQNHRLKCFFDETQLCLCTKDNLADCFDFNHNGISLCDENNVCQNNGKCYVNDLKCPTKSLCVCQQCYHGTLCQFTTSGSVLSLDSIIGYHIQSYVQFSKQYFIIKLSTGITIVMATTGILSNVFAIMTFSRERVLELGCGFYLLSSSIASLSTMIIFVYKLLSLFVTQMELITNDSYLNVNCKMTNFLLKFLPTTVEWLNACVASERALSILLGIHFNKIKSKFWSKFTIGIVILINITSALHDPLNRRLLKDTEEQRIWCIADYSYSSWLNVYNAAVNIIHFIVPFVINCLSACIIITVTARNRSVIRTNQTYREHLTEQFQRHKHLLISSSVLVILGISRLIISYFSGCMKSARNPWLFLAAYFISFVPPMLTFPIFIIPSKSYRTEFYASIKYRHTTS</sequence>
<protein>
    <recommendedName>
        <fullName evidence="16">EGF-like domain-containing protein</fullName>
    </recommendedName>
</protein>
<dbReference type="SUPFAM" id="SSF57196">
    <property type="entry name" value="EGF/Laminin"/>
    <property type="match status" value="1"/>
</dbReference>
<evidence type="ECO:0000313" key="14">
    <source>
        <dbReference type="EMBL" id="CAF4290130.1"/>
    </source>
</evidence>
<dbReference type="EMBL" id="CAJNOQ010017263">
    <property type="protein sequence ID" value="CAF1395953.1"/>
    <property type="molecule type" value="Genomic_DNA"/>
</dbReference>
<evidence type="ECO:0000256" key="6">
    <source>
        <dbReference type="ARBA" id="ARBA00022989"/>
    </source>
</evidence>
<evidence type="ECO:0000256" key="8">
    <source>
        <dbReference type="ARBA" id="ARBA00023157"/>
    </source>
</evidence>
<organism evidence="13 15">
    <name type="scientific">Didymodactylos carnosus</name>
    <dbReference type="NCBI Taxonomy" id="1234261"/>
    <lineage>
        <taxon>Eukaryota</taxon>
        <taxon>Metazoa</taxon>
        <taxon>Spiralia</taxon>
        <taxon>Gnathifera</taxon>
        <taxon>Rotifera</taxon>
        <taxon>Eurotatoria</taxon>
        <taxon>Bdelloidea</taxon>
        <taxon>Philodinida</taxon>
        <taxon>Philodinidae</taxon>
        <taxon>Didymodactylos</taxon>
    </lineage>
</organism>
<dbReference type="Gene3D" id="2.10.25.10">
    <property type="entry name" value="Laminin"/>
    <property type="match status" value="1"/>
</dbReference>
<evidence type="ECO:0000256" key="2">
    <source>
        <dbReference type="ARBA" id="ARBA00022536"/>
    </source>
</evidence>
<evidence type="ECO:0000313" key="13">
    <source>
        <dbReference type="EMBL" id="CAF1395953.1"/>
    </source>
</evidence>
<dbReference type="InterPro" id="IPR000742">
    <property type="entry name" value="EGF"/>
</dbReference>
<feature type="disulfide bond" evidence="9">
    <location>
        <begin position="304"/>
        <end position="313"/>
    </location>
</feature>
<dbReference type="OrthoDB" id="192253at2759"/>
<keyword evidence="15" id="KW-1185">Reference proteome</keyword>
<dbReference type="PANTHER" id="PTHR24049:SF22">
    <property type="entry name" value="DROSOPHILA CRUMBS HOMOLOG"/>
    <property type="match status" value="1"/>
</dbReference>
<dbReference type="Gene3D" id="1.20.1070.10">
    <property type="entry name" value="Rhodopsin 7-helix transmembrane proteins"/>
    <property type="match status" value="1"/>
</dbReference>
<dbReference type="GO" id="GO:0032991">
    <property type="term" value="C:protein-containing complex"/>
    <property type="evidence" value="ECO:0007669"/>
    <property type="project" value="TreeGrafter"/>
</dbReference>